<accession>A0A5N5FCY0</accession>
<dbReference type="Proteomes" id="UP000327157">
    <property type="component" value="Unassembled WGS sequence"/>
</dbReference>
<gene>
    <name evidence="1" type="ORF">D8674_038414</name>
</gene>
<keyword evidence="2" id="KW-1185">Reference proteome</keyword>
<dbReference type="AlphaFoldDB" id="A0A5N5FCY0"/>
<sequence length="81" mass="9186">MVNFAHKASGCLKLPGVDSSSTVVQRGQEGNESFKMVVVATKNSTGVGRNRPWKMGGREWKTHGKLRAFFFFFFPFFLSYF</sequence>
<reference evidence="1 2" key="1">
    <citation type="submission" date="2019-09" db="EMBL/GenBank/DDBJ databases">
        <authorList>
            <person name="Ou C."/>
        </authorList>
    </citation>
    <scope>NUCLEOTIDE SEQUENCE [LARGE SCALE GENOMIC DNA]</scope>
    <source>
        <strain evidence="1">S2</strain>
        <tissue evidence="1">Leaf</tissue>
    </source>
</reference>
<comment type="caution">
    <text evidence="1">The sequence shown here is derived from an EMBL/GenBank/DDBJ whole genome shotgun (WGS) entry which is preliminary data.</text>
</comment>
<protein>
    <submittedName>
        <fullName evidence="1">S2-RNase</fullName>
    </submittedName>
</protein>
<evidence type="ECO:0000313" key="2">
    <source>
        <dbReference type="Proteomes" id="UP000327157"/>
    </source>
</evidence>
<reference evidence="1 2" key="2">
    <citation type="submission" date="2019-11" db="EMBL/GenBank/DDBJ databases">
        <title>A de novo genome assembly of a pear dwarfing rootstock.</title>
        <authorList>
            <person name="Wang F."/>
            <person name="Wang J."/>
            <person name="Li S."/>
            <person name="Zhang Y."/>
            <person name="Fang M."/>
            <person name="Ma L."/>
            <person name="Zhao Y."/>
            <person name="Jiang S."/>
        </authorList>
    </citation>
    <scope>NUCLEOTIDE SEQUENCE [LARGE SCALE GENOMIC DNA]</scope>
    <source>
        <strain evidence="1">S2</strain>
        <tissue evidence="1">Leaf</tissue>
    </source>
</reference>
<evidence type="ECO:0000313" key="1">
    <source>
        <dbReference type="EMBL" id="KAB2600683.1"/>
    </source>
</evidence>
<organism evidence="1 2">
    <name type="scientific">Pyrus ussuriensis x Pyrus communis</name>
    <dbReference type="NCBI Taxonomy" id="2448454"/>
    <lineage>
        <taxon>Eukaryota</taxon>
        <taxon>Viridiplantae</taxon>
        <taxon>Streptophyta</taxon>
        <taxon>Embryophyta</taxon>
        <taxon>Tracheophyta</taxon>
        <taxon>Spermatophyta</taxon>
        <taxon>Magnoliopsida</taxon>
        <taxon>eudicotyledons</taxon>
        <taxon>Gunneridae</taxon>
        <taxon>Pentapetalae</taxon>
        <taxon>rosids</taxon>
        <taxon>fabids</taxon>
        <taxon>Rosales</taxon>
        <taxon>Rosaceae</taxon>
        <taxon>Amygdaloideae</taxon>
        <taxon>Maleae</taxon>
        <taxon>Pyrus</taxon>
    </lineage>
</organism>
<dbReference type="EMBL" id="SMOL01000714">
    <property type="protein sequence ID" value="KAB2600683.1"/>
    <property type="molecule type" value="Genomic_DNA"/>
</dbReference>
<proteinExistence type="predicted"/>
<name>A0A5N5FCY0_9ROSA</name>